<dbReference type="Gene3D" id="2.130.10.10">
    <property type="entry name" value="YVTN repeat-like/Quinoprotein amine dehydrogenase"/>
    <property type="match status" value="1"/>
</dbReference>
<name>A0A3B0WZ97_9ZZZZ</name>
<gene>
    <name evidence="1" type="ORF">MNBD_GAMMA06-2231</name>
</gene>
<organism evidence="1">
    <name type="scientific">hydrothermal vent metagenome</name>
    <dbReference type="NCBI Taxonomy" id="652676"/>
    <lineage>
        <taxon>unclassified sequences</taxon>
        <taxon>metagenomes</taxon>
        <taxon>ecological metagenomes</taxon>
    </lineage>
</organism>
<protein>
    <recommendedName>
        <fullName evidence="2">DUF1513 domain-containing protein</fullName>
    </recommendedName>
</protein>
<dbReference type="EMBL" id="UOFD01000078">
    <property type="protein sequence ID" value="VAW54559.1"/>
    <property type="molecule type" value="Genomic_DNA"/>
</dbReference>
<accession>A0A3B0WZ97</accession>
<evidence type="ECO:0000313" key="1">
    <source>
        <dbReference type="EMBL" id="VAW54559.1"/>
    </source>
</evidence>
<reference evidence="1" key="1">
    <citation type="submission" date="2018-06" db="EMBL/GenBank/DDBJ databases">
        <authorList>
            <person name="Zhirakovskaya E."/>
        </authorList>
    </citation>
    <scope>NUCLEOTIDE SEQUENCE</scope>
</reference>
<dbReference type="SUPFAM" id="SSF50969">
    <property type="entry name" value="YVTN repeat-like/Quinoprotein amine dehydrogenase"/>
    <property type="match status" value="1"/>
</dbReference>
<dbReference type="InterPro" id="IPR011044">
    <property type="entry name" value="Quino_amine_DH_bsu"/>
</dbReference>
<evidence type="ECO:0008006" key="2">
    <source>
        <dbReference type="Google" id="ProtNLM"/>
    </source>
</evidence>
<dbReference type="Pfam" id="PF07433">
    <property type="entry name" value="DUF1513"/>
    <property type="match status" value="1"/>
</dbReference>
<dbReference type="AlphaFoldDB" id="A0A3B0WZ97"/>
<sequence>MPLNRRHFLKLASLGYFSASFSLLGCTHKKFFNPDEDIILSGGSYADGNTTQHALIVINLTVQEKRVIKTPFMPHQILIDPNNKYRVYCFEKNGANACEVDLQKKSVRRNFQSTAGKFFSGHASFSQNGKQLYCIENNINDDSDKQFGNVIIRDTETFKTTKMWLTQGLSAHDCQLTDKQTFVVSHTGLSNSNQQTSLNYIVLETGQVIKRLYTSSDVIPNKLNNGHFEIDEENNLVIASAPLVSQKDSQKNHLLGGVSIKKHNGQLITMKQPEIVIKRMTGEALSIEISQQKKVAAVTHPDANLLTFWSIDKNQIIKAFGIEKPRGICQTLNGENFIVSYGNKAAMAKISINDLTPVSNSIVQPTHASGEHIINWSKTLRKIMPKNLY</sequence>
<dbReference type="InterPro" id="IPR008311">
    <property type="entry name" value="UCP028101"/>
</dbReference>
<dbReference type="InterPro" id="IPR015943">
    <property type="entry name" value="WD40/YVTN_repeat-like_dom_sf"/>
</dbReference>
<dbReference type="PROSITE" id="PS51257">
    <property type="entry name" value="PROKAR_LIPOPROTEIN"/>
    <property type="match status" value="1"/>
</dbReference>
<proteinExistence type="predicted"/>